<dbReference type="EC" id="3.1.31.1" evidence="7"/>
<dbReference type="EMBL" id="VJNC01000013">
    <property type="protein sequence ID" value="TSE20313.1"/>
    <property type="molecule type" value="Genomic_DNA"/>
</dbReference>
<dbReference type="PROSITE" id="PS01123">
    <property type="entry name" value="TNASE_1"/>
    <property type="match status" value="1"/>
</dbReference>
<dbReference type="SMART" id="SM00318">
    <property type="entry name" value="SNc"/>
    <property type="match status" value="1"/>
</dbReference>
<organism evidence="6 8">
    <name type="scientific">Tepidimonas ignava</name>
    <dbReference type="NCBI Taxonomy" id="114249"/>
    <lineage>
        <taxon>Bacteria</taxon>
        <taxon>Pseudomonadati</taxon>
        <taxon>Pseudomonadota</taxon>
        <taxon>Betaproteobacteria</taxon>
        <taxon>Burkholderiales</taxon>
        <taxon>Tepidimonas</taxon>
    </lineage>
</organism>
<name>A0A4R3LF14_9BURK</name>
<dbReference type="GO" id="GO:1990599">
    <property type="term" value="F:3' overhang single-stranded DNA endodeoxyribonuclease activity"/>
    <property type="evidence" value="ECO:0007669"/>
    <property type="project" value="UniProtKB-EC"/>
</dbReference>
<evidence type="ECO:0000313" key="6">
    <source>
        <dbReference type="EMBL" id="TCS98761.1"/>
    </source>
</evidence>
<dbReference type="AlphaFoldDB" id="A0A4R3LF14"/>
<evidence type="ECO:0000313" key="9">
    <source>
        <dbReference type="Proteomes" id="UP000315577"/>
    </source>
</evidence>
<evidence type="ECO:0000256" key="3">
    <source>
        <dbReference type="ARBA" id="ARBA00022801"/>
    </source>
</evidence>
<dbReference type="EMBL" id="SMAH01000004">
    <property type="protein sequence ID" value="TCS98761.1"/>
    <property type="molecule type" value="Genomic_DNA"/>
</dbReference>
<dbReference type="SUPFAM" id="SSF50199">
    <property type="entry name" value="Staphylococcal nuclease"/>
    <property type="match status" value="1"/>
</dbReference>
<dbReference type="PANTHER" id="PTHR12302:SF3">
    <property type="entry name" value="SERINE_THREONINE-PROTEIN KINASE 31"/>
    <property type="match status" value="1"/>
</dbReference>
<dbReference type="Proteomes" id="UP000315577">
    <property type="component" value="Unassembled WGS sequence"/>
</dbReference>
<dbReference type="Pfam" id="PF00565">
    <property type="entry name" value="SNase"/>
    <property type="match status" value="1"/>
</dbReference>
<dbReference type="InterPro" id="IPR002071">
    <property type="entry name" value="Thermonucl_AS"/>
</dbReference>
<feature type="chain" id="PRO_5020288821" evidence="4">
    <location>
        <begin position="18"/>
        <end position="152"/>
    </location>
</feature>
<dbReference type="InterPro" id="IPR016071">
    <property type="entry name" value="Staphylococal_nuclease_OB-fold"/>
</dbReference>
<reference evidence="6 8" key="1">
    <citation type="submission" date="2019-03" db="EMBL/GenBank/DDBJ databases">
        <title>Genomic Encyclopedia of Type Strains, Phase IV (KMG-IV): sequencing the most valuable type-strain genomes for metagenomic binning, comparative biology and taxonomic classification.</title>
        <authorList>
            <person name="Goeker M."/>
        </authorList>
    </citation>
    <scope>NUCLEOTIDE SEQUENCE [LARGE SCALE GENOMIC DNA]</scope>
    <source>
        <strain evidence="6 8">DSM 12034</strain>
    </source>
</reference>
<evidence type="ECO:0000313" key="8">
    <source>
        <dbReference type="Proteomes" id="UP000295536"/>
    </source>
</evidence>
<keyword evidence="4" id="KW-0732">Signal</keyword>
<evidence type="ECO:0000256" key="1">
    <source>
        <dbReference type="ARBA" id="ARBA00022722"/>
    </source>
</evidence>
<dbReference type="InterPro" id="IPR035437">
    <property type="entry name" value="SNase_OB-fold_sf"/>
</dbReference>
<keyword evidence="3 7" id="KW-0378">Hydrolase</keyword>
<reference evidence="7 9" key="2">
    <citation type="submission" date="2019-07" db="EMBL/GenBank/DDBJ databases">
        <title>Tepidimonas ignava SPS-1037 draft genome.</title>
        <authorList>
            <person name="Da Costa M.S."/>
            <person name="Froufe H.J.C."/>
            <person name="Egas C."/>
            <person name="Albuquerque L."/>
        </authorList>
    </citation>
    <scope>NUCLEOTIDE SEQUENCE [LARGE SCALE GENOMIC DNA]</scope>
    <source>
        <strain evidence="7 9">SPS-1037</strain>
    </source>
</reference>
<sequence length="152" mass="16533">MRWLALLLGLACAVAQAEMVTGEVMRVIDGDTVTLRAPQGELRVRLAQIDAPELGQPYGLKARDALAGMILGRRVIADCSDVDRYGRAICALQADGQDVSAAMVCDGYAWVFGRYAANRSLYSLQEAARRRGLGLWADPGPVAPWDWRKGAR</sequence>
<proteinExistence type="predicted"/>
<feature type="domain" description="TNase-like" evidence="5">
    <location>
        <begin position="18"/>
        <end position="138"/>
    </location>
</feature>
<dbReference type="GO" id="GO:0003676">
    <property type="term" value="F:nucleic acid binding"/>
    <property type="evidence" value="ECO:0007669"/>
    <property type="project" value="InterPro"/>
</dbReference>
<keyword evidence="1" id="KW-0540">Nuclease</keyword>
<keyword evidence="2 6" id="KW-0255">Endonuclease</keyword>
<dbReference type="Gene3D" id="2.40.50.90">
    <property type="match status" value="1"/>
</dbReference>
<gene>
    <name evidence="7" type="primary">nuc</name>
    <name evidence="6" type="ORF">EDC36_104185</name>
    <name evidence="7" type="ORF">Tigna_01944</name>
</gene>
<dbReference type="RefSeq" id="WP_132962080.1">
    <property type="nucleotide sequence ID" value="NZ_SMAH01000004.1"/>
</dbReference>
<evidence type="ECO:0000313" key="7">
    <source>
        <dbReference type="EMBL" id="TSE20313.1"/>
    </source>
</evidence>
<evidence type="ECO:0000256" key="4">
    <source>
        <dbReference type="SAM" id="SignalP"/>
    </source>
</evidence>
<comment type="caution">
    <text evidence="6">The sequence shown here is derived from an EMBL/GenBank/DDBJ whole genome shotgun (WGS) entry which is preliminary data.</text>
</comment>
<keyword evidence="9" id="KW-1185">Reference proteome</keyword>
<accession>A0A4R3LF14</accession>
<dbReference type="PROSITE" id="PS50830">
    <property type="entry name" value="TNASE_3"/>
    <property type="match status" value="1"/>
</dbReference>
<evidence type="ECO:0000259" key="5">
    <source>
        <dbReference type="PROSITE" id="PS50830"/>
    </source>
</evidence>
<feature type="signal peptide" evidence="4">
    <location>
        <begin position="1"/>
        <end position="17"/>
    </location>
</feature>
<dbReference type="PANTHER" id="PTHR12302">
    <property type="entry name" value="EBNA2 BINDING PROTEIN P100"/>
    <property type="match status" value="1"/>
</dbReference>
<dbReference type="OrthoDB" id="9805504at2"/>
<evidence type="ECO:0000256" key="2">
    <source>
        <dbReference type="ARBA" id="ARBA00022759"/>
    </source>
</evidence>
<protein>
    <submittedName>
        <fullName evidence="6 7">Thermonuclease</fullName>
        <ecNumber evidence="7">3.1.31.1</ecNumber>
    </submittedName>
</protein>
<dbReference type="Proteomes" id="UP000295536">
    <property type="component" value="Unassembled WGS sequence"/>
</dbReference>